<dbReference type="EMBL" id="LSSK01000919">
    <property type="protein sequence ID" value="OMH81356.1"/>
    <property type="molecule type" value="Genomic_DNA"/>
</dbReference>
<dbReference type="GO" id="GO:0070461">
    <property type="term" value="C:SAGA-type complex"/>
    <property type="evidence" value="ECO:0007669"/>
    <property type="project" value="TreeGrafter"/>
</dbReference>
<accession>A0A1R1PK65</accession>
<protein>
    <submittedName>
        <fullName evidence="2">Transcriptional adapter 2</fullName>
    </submittedName>
</protein>
<dbReference type="GO" id="GO:0005634">
    <property type="term" value="C:nucleus"/>
    <property type="evidence" value="ECO:0007669"/>
    <property type="project" value="TreeGrafter"/>
</dbReference>
<name>A0A1R1PK65_ZANCU</name>
<dbReference type="GO" id="GO:0006338">
    <property type="term" value="P:chromatin remodeling"/>
    <property type="evidence" value="ECO:0007669"/>
    <property type="project" value="TreeGrafter"/>
</dbReference>
<organism evidence="2 3">
    <name type="scientific">Zancudomyces culisetae</name>
    <name type="common">Gut fungus</name>
    <name type="synonym">Smittium culisetae</name>
    <dbReference type="NCBI Taxonomy" id="1213189"/>
    <lineage>
        <taxon>Eukaryota</taxon>
        <taxon>Fungi</taxon>
        <taxon>Fungi incertae sedis</taxon>
        <taxon>Zoopagomycota</taxon>
        <taxon>Kickxellomycotina</taxon>
        <taxon>Harpellomycetes</taxon>
        <taxon>Harpellales</taxon>
        <taxon>Legeriomycetaceae</taxon>
        <taxon>Zancudomyces</taxon>
    </lineage>
</organism>
<dbReference type="OrthoDB" id="270417at2759"/>
<dbReference type="Proteomes" id="UP000188320">
    <property type="component" value="Unassembled WGS sequence"/>
</dbReference>
<keyword evidence="3" id="KW-1185">Reference proteome</keyword>
<dbReference type="Pfam" id="PF22941">
    <property type="entry name" value="TADA2A-like_3rd"/>
    <property type="match status" value="1"/>
</dbReference>
<proteinExistence type="predicted"/>
<dbReference type="GO" id="GO:0003713">
    <property type="term" value="F:transcription coactivator activity"/>
    <property type="evidence" value="ECO:0007669"/>
    <property type="project" value="TreeGrafter"/>
</dbReference>
<comment type="caution">
    <text evidence="2">The sequence shown here is derived from an EMBL/GenBank/DDBJ whole genome shotgun (WGS) entry which is preliminary data.</text>
</comment>
<evidence type="ECO:0000313" key="2">
    <source>
        <dbReference type="EMBL" id="OMH81356.1"/>
    </source>
</evidence>
<reference evidence="3" key="1">
    <citation type="submission" date="2017-01" db="EMBL/GenBank/DDBJ databases">
        <authorList>
            <person name="Wang Y."/>
            <person name="White M."/>
            <person name="Kvist S."/>
            <person name="Moncalvo J.-M."/>
        </authorList>
    </citation>
    <scope>NUCLEOTIDE SEQUENCE [LARGE SCALE GENOMIC DNA]</scope>
    <source>
        <strain evidence="3">COL-18-3</strain>
    </source>
</reference>
<sequence length="128" mass="15386">MGYMPGRQEFEVEYENDAEQLIKDLYFGEEDSAEETALKTVIMEIYNNKLERREERKRFLLERNLLDYSKNMAVERKRAPEDRDMLNKTKVFAKVMNTQEYKMFTDGLLCKRFIITYLISIFGMKILI</sequence>
<feature type="domain" description="Transcriptional adapter 2-alpha/beta-like" evidence="1">
    <location>
        <begin position="1"/>
        <end position="75"/>
    </location>
</feature>
<evidence type="ECO:0000313" key="3">
    <source>
        <dbReference type="Proteomes" id="UP000188320"/>
    </source>
</evidence>
<dbReference type="PANTHER" id="PTHR12374">
    <property type="entry name" value="TRANSCRIPTIONAL ADAPTOR 2 ADA2 -RELATED"/>
    <property type="match status" value="1"/>
</dbReference>
<dbReference type="PANTHER" id="PTHR12374:SF20">
    <property type="entry name" value="TRANSCRIPTIONAL ADAPTER 2-ALPHA"/>
    <property type="match status" value="1"/>
</dbReference>
<dbReference type="InterPro" id="IPR055141">
    <property type="entry name" value="TADA2A_B-like_dom"/>
</dbReference>
<dbReference type="GO" id="GO:0006357">
    <property type="term" value="P:regulation of transcription by RNA polymerase II"/>
    <property type="evidence" value="ECO:0007669"/>
    <property type="project" value="TreeGrafter"/>
</dbReference>
<dbReference type="AlphaFoldDB" id="A0A1R1PK65"/>
<evidence type="ECO:0000259" key="1">
    <source>
        <dbReference type="Pfam" id="PF22941"/>
    </source>
</evidence>
<gene>
    <name evidence="2" type="ORF">AX774_g5191</name>
</gene>
<dbReference type="GO" id="GO:0003682">
    <property type="term" value="F:chromatin binding"/>
    <property type="evidence" value="ECO:0007669"/>
    <property type="project" value="TreeGrafter"/>
</dbReference>